<dbReference type="EMBL" id="BAOS01000028">
    <property type="protein sequence ID" value="GAX61910.1"/>
    <property type="molecule type" value="Genomic_DNA"/>
</dbReference>
<comment type="caution">
    <text evidence="5">The sequence shown here is derived from an EMBL/GenBank/DDBJ whole genome shotgun (WGS) entry which is preliminary data.</text>
</comment>
<evidence type="ECO:0000313" key="5">
    <source>
        <dbReference type="EMBL" id="GAX61910.1"/>
    </source>
</evidence>
<evidence type="ECO:0000256" key="1">
    <source>
        <dbReference type="ARBA" id="ARBA00008635"/>
    </source>
</evidence>
<gene>
    <name evidence="5" type="ORF">SCALIN_C28_0112</name>
</gene>
<evidence type="ECO:0000256" key="3">
    <source>
        <dbReference type="PIRSR" id="PIRSR607837-1"/>
    </source>
</evidence>
<name>A0A286U165_9BACT</name>
<dbReference type="Proteomes" id="UP000218542">
    <property type="component" value="Unassembled WGS sequence"/>
</dbReference>
<protein>
    <submittedName>
        <fullName evidence="5">DinB family protein</fullName>
    </submittedName>
</protein>
<dbReference type="GO" id="GO:0046872">
    <property type="term" value="F:metal ion binding"/>
    <property type="evidence" value="ECO:0007669"/>
    <property type="project" value="UniProtKB-KW"/>
</dbReference>
<comment type="similarity">
    <text evidence="1">Belongs to the DinB family.</text>
</comment>
<organism evidence="5 6">
    <name type="scientific">Candidatus Scalindua japonica</name>
    <dbReference type="NCBI Taxonomy" id="1284222"/>
    <lineage>
        <taxon>Bacteria</taxon>
        <taxon>Pseudomonadati</taxon>
        <taxon>Planctomycetota</taxon>
        <taxon>Candidatus Brocadiia</taxon>
        <taxon>Candidatus Brocadiales</taxon>
        <taxon>Candidatus Scalinduaceae</taxon>
        <taxon>Candidatus Scalindua</taxon>
    </lineage>
</organism>
<dbReference type="Gene3D" id="1.20.120.450">
    <property type="entry name" value="dinb family like domain"/>
    <property type="match status" value="1"/>
</dbReference>
<evidence type="ECO:0000256" key="2">
    <source>
        <dbReference type="ARBA" id="ARBA00022723"/>
    </source>
</evidence>
<dbReference type="Pfam" id="PF05163">
    <property type="entry name" value="DinB"/>
    <property type="match status" value="1"/>
</dbReference>
<dbReference type="SUPFAM" id="SSF109854">
    <property type="entry name" value="DinB/YfiT-like putative metalloenzymes"/>
    <property type="match status" value="1"/>
</dbReference>
<dbReference type="RefSeq" id="WP_096895284.1">
    <property type="nucleotide sequence ID" value="NZ_BAOS01000028.1"/>
</dbReference>
<dbReference type="OrthoDB" id="259095at2"/>
<sequence length="204" mass="23605">MGHRFLVDTYETERLKTLSTWSTFKDEDMSRRPHPQDKRGRNAHEHMVHQCMGENVWFCNMLGIDVGAPPLPEEETRLEFIKRYAEDSGKRLETLREKDDAWWDEEVKFFNVSRSRAWVLTRRIAHTAHHRGQMTMLLRMAERDIYSIYGPTADTGGLMQNKAETIYPYPDIETLIKGESAGGNNKAPLPGPGDKPCTERPEQV</sequence>
<dbReference type="InterPro" id="IPR034660">
    <property type="entry name" value="DinB/YfiT-like"/>
</dbReference>
<feature type="binding site" evidence="3">
    <location>
        <position position="49"/>
    </location>
    <ligand>
        <name>a divalent metal cation</name>
        <dbReference type="ChEBI" id="CHEBI:60240"/>
    </ligand>
</feature>
<feature type="binding site" evidence="3">
    <location>
        <position position="130"/>
    </location>
    <ligand>
        <name>a divalent metal cation</name>
        <dbReference type="ChEBI" id="CHEBI:60240"/>
    </ligand>
</feature>
<evidence type="ECO:0000256" key="4">
    <source>
        <dbReference type="SAM" id="MobiDB-lite"/>
    </source>
</evidence>
<keyword evidence="6" id="KW-1185">Reference proteome</keyword>
<dbReference type="InterPro" id="IPR007837">
    <property type="entry name" value="DinB"/>
</dbReference>
<accession>A0A286U165</accession>
<keyword evidence="2 3" id="KW-0479">Metal-binding</keyword>
<evidence type="ECO:0000313" key="6">
    <source>
        <dbReference type="Proteomes" id="UP000218542"/>
    </source>
</evidence>
<feature type="binding site" evidence="3">
    <location>
        <position position="126"/>
    </location>
    <ligand>
        <name>a divalent metal cation</name>
        <dbReference type="ChEBI" id="CHEBI:60240"/>
    </ligand>
</feature>
<feature type="region of interest" description="Disordered" evidence="4">
    <location>
        <begin position="177"/>
        <end position="204"/>
    </location>
</feature>
<dbReference type="AlphaFoldDB" id="A0A286U165"/>
<proteinExistence type="inferred from homology"/>
<reference evidence="6" key="1">
    <citation type="journal article" date="2017" name="Environ. Microbiol. Rep.">
        <title>Genetic Diversity of Marine Anaerobic Ammonium-Oxidizing Bacteria as Revealed by Genomic and Proteomic Analyses of 'Candidatus Scalindua japonica'.</title>
        <authorList>
            <person name="Oshiki M."/>
            <person name="Mizuto K."/>
            <person name="Kimura Z."/>
            <person name="Kindaichi T."/>
            <person name="Satoh H."/>
            <person name="Okabe S."/>
        </authorList>
    </citation>
    <scope>NUCLEOTIDE SEQUENCE [LARGE SCALE GENOMIC DNA]</scope>
    <source>
        <strain evidence="6">husup-a2</strain>
    </source>
</reference>